<dbReference type="EMBL" id="JACIEZ010000002">
    <property type="protein sequence ID" value="MBB4063974.1"/>
    <property type="molecule type" value="Genomic_DNA"/>
</dbReference>
<protein>
    <submittedName>
        <fullName evidence="2">Dienelactone hydrolase</fullName>
    </submittedName>
</protein>
<keyword evidence="2" id="KW-0378">Hydrolase</keyword>
<proteinExistence type="predicted"/>
<name>A0A7W6J399_9HYPH</name>
<comment type="caution">
    <text evidence="2">The sequence shown here is derived from an EMBL/GenBank/DDBJ whole genome shotgun (WGS) entry which is preliminary data.</text>
</comment>
<reference evidence="2 3" key="1">
    <citation type="submission" date="2020-08" db="EMBL/GenBank/DDBJ databases">
        <title>Genomic Encyclopedia of Type Strains, Phase IV (KMG-IV): sequencing the most valuable type-strain genomes for metagenomic binning, comparative biology and taxonomic classification.</title>
        <authorList>
            <person name="Goeker M."/>
        </authorList>
    </citation>
    <scope>NUCLEOTIDE SEQUENCE [LARGE SCALE GENOMIC DNA]</scope>
    <source>
        <strain evidence="2 3">DSM 29853</strain>
    </source>
</reference>
<dbReference type="AlphaFoldDB" id="A0A7W6J399"/>
<dbReference type="PANTHER" id="PTHR46623:SF6">
    <property type="entry name" value="ALPHA_BETA-HYDROLASES SUPERFAMILY PROTEIN"/>
    <property type="match status" value="1"/>
</dbReference>
<dbReference type="SUPFAM" id="SSF53474">
    <property type="entry name" value="alpha/beta-Hydrolases"/>
    <property type="match status" value="1"/>
</dbReference>
<dbReference type="Proteomes" id="UP000528286">
    <property type="component" value="Unassembled WGS sequence"/>
</dbReference>
<evidence type="ECO:0000259" key="1">
    <source>
        <dbReference type="Pfam" id="PF01738"/>
    </source>
</evidence>
<accession>A0A7W6J399</accession>
<feature type="domain" description="Dienelactone hydrolase" evidence="1">
    <location>
        <begin position="4"/>
        <end position="186"/>
    </location>
</feature>
<dbReference type="InterPro" id="IPR002925">
    <property type="entry name" value="Dienelactn_hydro"/>
</dbReference>
<dbReference type="GO" id="GO:0016787">
    <property type="term" value="F:hydrolase activity"/>
    <property type="evidence" value="ECO:0007669"/>
    <property type="project" value="UniProtKB-KW"/>
</dbReference>
<dbReference type="InterPro" id="IPR051049">
    <property type="entry name" value="Dienelactone_hydrolase-like"/>
</dbReference>
<keyword evidence="3" id="KW-1185">Reference proteome</keyword>
<dbReference type="Gene3D" id="3.40.50.1820">
    <property type="entry name" value="alpha/beta hydrolase"/>
    <property type="match status" value="1"/>
</dbReference>
<dbReference type="InterPro" id="IPR029058">
    <property type="entry name" value="AB_hydrolase_fold"/>
</dbReference>
<sequence>MADIVLFHSVLGLRDLEREAAGRLAAAGHRVTVPDLFEGETAATFEEGFALKDRIGRETVMVRAREATADVAAEAVLAGFSFGGAVAASLLSERRNASGLLLLHGIAGIPAGIRTDLPVAVHLADPDPFEPADEVEGWRHFLQGMGLKPEMHVYPGGGHLFTDASLPGYRADHAERLWQRVLAFLDRL</sequence>
<organism evidence="2 3">
    <name type="scientific">Gellertiella hungarica</name>
    <dbReference type="NCBI Taxonomy" id="1572859"/>
    <lineage>
        <taxon>Bacteria</taxon>
        <taxon>Pseudomonadati</taxon>
        <taxon>Pseudomonadota</taxon>
        <taxon>Alphaproteobacteria</taxon>
        <taxon>Hyphomicrobiales</taxon>
        <taxon>Rhizobiaceae</taxon>
        <taxon>Gellertiella</taxon>
    </lineage>
</organism>
<evidence type="ECO:0000313" key="2">
    <source>
        <dbReference type="EMBL" id="MBB4063974.1"/>
    </source>
</evidence>
<dbReference type="RefSeq" id="WP_183365196.1">
    <property type="nucleotide sequence ID" value="NZ_JACIEZ010000002.1"/>
</dbReference>
<gene>
    <name evidence="2" type="ORF">GGR23_001151</name>
</gene>
<dbReference type="Pfam" id="PF01738">
    <property type="entry name" value="DLH"/>
    <property type="match status" value="1"/>
</dbReference>
<evidence type="ECO:0000313" key="3">
    <source>
        <dbReference type="Proteomes" id="UP000528286"/>
    </source>
</evidence>
<dbReference type="PANTHER" id="PTHR46623">
    <property type="entry name" value="CARBOXYMETHYLENEBUTENOLIDASE-RELATED"/>
    <property type="match status" value="1"/>
</dbReference>